<reference evidence="1" key="1">
    <citation type="submission" date="2013-05" db="EMBL/GenBank/DDBJ databases">
        <authorList>
            <person name="Yim A.K.Y."/>
            <person name="Chan T.F."/>
            <person name="Ji K.M."/>
            <person name="Liu X.Y."/>
            <person name="Zhou J.W."/>
            <person name="Li R.Q."/>
            <person name="Yang K.Y."/>
            <person name="Li J."/>
            <person name="Li M."/>
            <person name="Law P.T.W."/>
            <person name="Wu Y.L."/>
            <person name="Cai Z.L."/>
            <person name="Qin H."/>
            <person name="Bao Y."/>
            <person name="Leung R.K.K."/>
            <person name="Ng P.K.S."/>
            <person name="Zou J."/>
            <person name="Zhong X.J."/>
            <person name="Ran P.X."/>
            <person name="Zhong N.S."/>
            <person name="Liu Z.G."/>
            <person name="Tsui S.K.W."/>
        </authorList>
    </citation>
    <scope>NUCLEOTIDE SEQUENCE</scope>
    <source>
        <strain evidence="1">Derf</strain>
        <tissue evidence="1">Whole organism</tissue>
    </source>
</reference>
<organism evidence="1 2">
    <name type="scientific">Dermatophagoides farinae</name>
    <name type="common">American house dust mite</name>
    <dbReference type="NCBI Taxonomy" id="6954"/>
    <lineage>
        <taxon>Eukaryota</taxon>
        <taxon>Metazoa</taxon>
        <taxon>Ecdysozoa</taxon>
        <taxon>Arthropoda</taxon>
        <taxon>Chelicerata</taxon>
        <taxon>Arachnida</taxon>
        <taxon>Acari</taxon>
        <taxon>Acariformes</taxon>
        <taxon>Sarcoptiformes</taxon>
        <taxon>Astigmata</taxon>
        <taxon>Psoroptidia</taxon>
        <taxon>Analgoidea</taxon>
        <taxon>Pyroglyphidae</taxon>
        <taxon>Dermatophagoidinae</taxon>
        <taxon>Dermatophagoides</taxon>
    </lineage>
</organism>
<keyword evidence="2" id="KW-1185">Reference proteome</keyword>
<evidence type="ECO:0000313" key="1">
    <source>
        <dbReference type="EMBL" id="KAH9517983.1"/>
    </source>
</evidence>
<evidence type="ECO:0000313" key="2">
    <source>
        <dbReference type="Proteomes" id="UP000790347"/>
    </source>
</evidence>
<dbReference type="Proteomes" id="UP000790347">
    <property type="component" value="Unassembled WGS sequence"/>
</dbReference>
<sequence length="94" mass="10909">MNFARFGTKSKLKCGARAQNILIIINIIQQQRQQQQLAKAFQLSTFILFLPPHCIHIVPLCNTFGIVWKLFHLSDPYKEFTTVENIYILTILAF</sequence>
<name>A0A922I199_DERFA</name>
<dbReference type="EMBL" id="ASGP02000003">
    <property type="protein sequence ID" value="KAH9517983.1"/>
    <property type="molecule type" value="Genomic_DNA"/>
</dbReference>
<accession>A0A922I199</accession>
<proteinExistence type="predicted"/>
<protein>
    <submittedName>
        <fullName evidence="1">Uncharacterized protein</fullName>
    </submittedName>
</protein>
<comment type="caution">
    <text evidence="1">The sequence shown here is derived from an EMBL/GenBank/DDBJ whole genome shotgun (WGS) entry which is preliminary data.</text>
</comment>
<reference evidence="1" key="2">
    <citation type="journal article" date="2022" name="Res Sq">
        <title>Comparative Genomics Reveals Insights into the Divergent Evolution of Astigmatic Mites and Household Pest Adaptations.</title>
        <authorList>
            <person name="Xiong Q."/>
            <person name="Wan A.T.-Y."/>
            <person name="Liu X.-Y."/>
            <person name="Fung C.S.-H."/>
            <person name="Xiao X."/>
            <person name="Malainual N."/>
            <person name="Hou J."/>
            <person name="Wang L."/>
            <person name="Wang M."/>
            <person name="Yang K."/>
            <person name="Cui Y."/>
            <person name="Leung E."/>
            <person name="Nong W."/>
            <person name="Shin S.-K."/>
            <person name="Au S."/>
            <person name="Jeong K.Y."/>
            <person name="Chew F.T."/>
            <person name="Hui J."/>
            <person name="Leung T.F."/>
            <person name="Tungtrongchitr A."/>
            <person name="Zhong N."/>
            <person name="Liu Z."/>
            <person name="Tsui S."/>
        </authorList>
    </citation>
    <scope>NUCLEOTIDE SEQUENCE</scope>
    <source>
        <strain evidence="1">Derf</strain>
        <tissue evidence="1">Whole organism</tissue>
    </source>
</reference>
<dbReference type="AlphaFoldDB" id="A0A922I199"/>
<gene>
    <name evidence="1" type="ORF">DERF_008589</name>
</gene>